<feature type="region of interest" description="Disordered" evidence="1">
    <location>
        <begin position="161"/>
        <end position="185"/>
    </location>
</feature>
<accession>A0A4U5N8C8</accession>
<evidence type="ECO:0000256" key="1">
    <source>
        <dbReference type="SAM" id="MobiDB-lite"/>
    </source>
</evidence>
<proteinExistence type="predicted"/>
<evidence type="ECO:0000313" key="2">
    <source>
        <dbReference type="EMBL" id="TKR79159.1"/>
    </source>
</evidence>
<sequence>MILQSPAVPSSLSSSGFPSQSPICSPFDPQRRQQQRRRPSLLSLFSADNIDASTTSSPLPFSIAAPPNSTTQPSHFFFSSPHLPTPALLSPVTRTHLQQPDRPPAAPSAPEAEEKRKPSAHRGATSSSGTTEATASNPPSSSKASHRCSFSPAVSFPLCNRRPPTAAAPPHGPDLLTTEETSPPQLLPVPRKHFFLFHTEVFKHWQIRQLKKKEDRDRRHKGER</sequence>
<feature type="compositionally biased region" description="Low complexity" evidence="1">
    <location>
        <begin position="123"/>
        <end position="136"/>
    </location>
</feature>
<organism evidence="2">
    <name type="scientific">Populus alba</name>
    <name type="common">White poplar</name>
    <dbReference type="NCBI Taxonomy" id="43335"/>
    <lineage>
        <taxon>Eukaryota</taxon>
        <taxon>Viridiplantae</taxon>
        <taxon>Streptophyta</taxon>
        <taxon>Embryophyta</taxon>
        <taxon>Tracheophyta</taxon>
        <taxon>Spermatophyta</taxon>
        <taxon>Magnoliopsida</taxon>
        <taxon>eudicotyledons</taxon>
        <taxon>Gunneridae</taxon>
        <taxon>Pentapetalae</taxon>
        <taxon>rosids</taxon>
        <taxon>fabids</taxon>
        <taxon>Malpighiales</taxon>
        <taxon>Salicaceae</taxon>
        <taxon>Saliceae</taxon>
        <taxon>Populus</taxon>
    </lineage>
</organism>
<comment type="caution">
    <text evidence="2">The sequence shown here is derived from an EMBL/GenBank/DDBJ whole genome shotgun (WGS) entry which is preliminary data.</text>
</comment>
<reference evidence="2" key="1">
    <citation type="submission" date="2018-10" db="EMBL/GenBank/DDBJ databases">
        <title>Population genomic analysis revealed the cold adaptation of white poplar.</title>
        <authorList>
            <person name="Liu Y.-J."/>
        </authorList>
    </citation>
    <scope>NUCLEOTIDE SEQUENCE [LARGE SCALE GENOMIC DNA]</scope>
    <source>
        <strain evidence="2">PAL-ZL1</strain>
    </source>
</reference>
<protein>
    <submittedName>
        <fullName evidence="2">Uncharacterized protein</fullName>
    </submittedName>
</protein>
<feature type="region of interest" description="Disordered" evidence="1">
    <location>
        <begin position="1"/>
        <end position="148"/>
    </location>
</feature>
<dbReference type="AlphaFoldDB" id="A0A4U5N8C8"/>
<gene>
    <name evidence="2" type="ORF">D5086_0000274980</name>
</gene>
<feature type="compositionally biased region" description="Low complexity" evidence="1">
    <location>
        <begin position="1"/>
        <end position="25"/>
    </location>
</feature>
<dbReference type="EMBL" id="RCHU01001074">
    <property type="protein sequence ID" value="TKR79159.1"/>
    <property type="molecule type" value="Genomic_DNA"/>
</dbReference>
<name>A0A4U5N8C8_POPAL</name>